<reference evidence="9" key="1">
    <citation type="submission" date="2022-01" db="EMBL/GenBank/DDBJ databases">
        <authorList>
            <person name="King R."/>
        </authorList>
    </citation>
    <scope>NUCLEOTIDE SEQUENCE</scope>
</reference>
<evidence type="ECO:0000313" key="10">
    <source>
        <dbReference type="Proteomes" id="UP001153737"/>
    </source>
</evidence>
<dbReference type="EMBL" id="OU896715">
    <property type="protein sequence ID" value="CAG9825532.1"/>
    <property type="molecule type" value="Genomic_DNA"/>
</dbReference>
<feature type="domain" description="C2H2-type" evidence="8">
    <location>
        <begin position="14"/>
        <end position="41"/>
    </location>
</feature>
<dbReference type="InterPro" id="IPR036236">
    <property type="entry name" value="Znf_C2H2_sf"/>
</dbReference>
<evidence type="ECO:0000313" key="9">
    <source>
        <dbReference type="EMBL" id="CAG9825532.1"/>
    </source>
</evidence>
<keyword evidence="6" id="KW-0539">Nucleus</keyword>
<dbReference type="Proteomes" id="UP001153737">
    <property type="component" value="Chromosome 9"/>
</dbReference>
<organism evidence="9 10">
    <name type="scientific">Phaedon cochleariae</name>
    <name type="common">Mustard beetle</name>
    <dbReference type="NCBI Taxonomy" id="80249"/>
    <lineage>
        <taxon>Eukaryota</taxon>
        <taxon>Metazoa</taxon>
        <taxon>Ecdysozoa</taxon>
        <taxon>Arthropoda</taxon>
        <taxon>Hexapoda</taxon>
        <taxon>Insecta</taxon>
        <taxon>Pterygota</taxon>
        <taxon>Neoptera</taxon>
        <taxon>Endopterygota</taxon>
        <taxon>Coleoptera</taxon>
        <taxon>Polyphaga</taxon>
        <taxon>Cucujiformia</taxon>
        <taxon>Chrysomeloidea</taxon>
        <taxon>Chrysomelidae</taxon>
        <taxon>Chrysomelinae</taxon>
        <taxon>Chrysomelini</taxon>
        <taxon>Phaedon</taxon>
    </lineage>
</organism>
<comment type="subcellular location">
    <subcellularLocation>
        <location evidence="1">Nucleus</location>
    </subcellularLocation>
</comment>
<dbReference type="PANTHER" id="PTHR24394:SF29">
    <property type="entry name" value="MYONEURIN"/>
    <property type="match status" value="1"/>
</dbReference>
<evidence type="ECO:0000256" key="3">
    <source>
        <dbReference type="ARBA" id="ARBA00022737"/>
    </source>
</evidence>
<reference evidence="9" key="2">
    <citation type="submission" date="2022-10" db="EMBL/GenBank/DDBJ databases">
        <authorList>
            <consortium name="ENA_rothamsted_submissions"/>
            <consortium name="culmorum"/>
            <person name="King R."/>
        </authorList>
    </citation>
    <scope>NUCLEOTIDE SEQUENCE</scope>
</reference>
<dbReference type="Pfam" id="PF13894">
    <property type="entry name" value="zf-C2H2_4"/>
    <property type="match status" value="1"/>
</dbReference>
<keyword evidence="4 7" id="KW-0863">Zinc-finger</keyword>
<evidence type="ECO:0000256" key="5">
    <source>
        <dbReference type="ARBA" id="ARBA00022833"/>
    </source>
</evidence>
<proteinExistence type="predicted"/>
<dbReference type="PROSITE" id="PS00028">
    <property type="entry name" value="ZINC_FINGER_C2H2_1"/>
    <property type="match status" value="4"/>
</dbReference>
<keyword evidence="5" id="KW-0862">Zinc</keyword>
<keyword evidence="10" id="KW-1185">Reference proteome</keyword>
<dbReference type="GO" id="GO:0005634">
    <property type="term" value="C:nucleus"/>
    <property type="evidence" value="ECO:0007669"/>
    <property type="project" value="UniProtKB-SubCell"/>
</dbReference>
<accession>A0A9N9SKC7</accession>
<dbReference type="SMART" id="SM00355">
    <property type="entry name" value="ZnF_C2H2"/>
    <property type="match status" value="5"/>
</dbReference>
<evidence type="ECO:0000256" key="2">
    <source>
        <dbReference type="ARBA" id="ARBA00022723"/>
    </source>
</evidence>
<keyword evidence="2" id="KW-0479">Metal-binding</keyword>
<dbReference type="AlphaFoldDB" id="A0A9N9SKC7"/>
<feature type="domain" description="C2H2-type" evidence="8">
    <location>
        <begin position="99"/>
        <end position="126"/>
    </location>
</feature>
<dbReference type="GO" id="GO:0008270">
    <property type="term" value="F:zinc ion binding"/>
    <property type="evidence" value="ECO:0007669"/>
    <property type="project" value="UniProtKB-KW"/>
</dbReference>
<evidence type="ECO:0000256" key="7">
    <source>
        <dbReference type="PROSITE-ProRule" id="PRU00042"/>
    </source>
</evidence>
<sequence>MEILEIQTNVTKRFLCEICGRSYKLKRDMDSHLVKHESNSYPYKCYFCSKSFTQRNSLARHLIMHTAEKPFQCQICNKQFVHHSSYNFHKMCHSGARPHKCPLCSKGFRTTTHLKRHMKAHSPEKSLKRQDKVKEKILASMKKNKQLLRCYVCEKSFDSIHEFEEHTIGHLKAT</sequence>
<keyword evidence="3" id="KW-0677">Repeat</keyword>
<evidence type="ECO:0000256" key="6">
    <source>
        <dbReference type="ARBA" id="ARBA00023242"/>
    </source>
</evidence>
<feature type="domain" description="C2H2-type" evidence="8">
    <location>
        <begin position="43"/>
        <end position="70"/>
    </location>
</feature>
<name>A0A9N9SKC7_PHACE</name>
<dbReference type="InterPro" id="IPR013087">
    <property type="entry name" value="Znf_C2H2_type"/>
</dbReference>
<dbReference type="OrthoDB" id="6077919at2759"/>
<dbReference type="PROSITE" id="PS50157">
    <property type="entry name" value="ZINC_FINGER_C2H2_2"/>
    <property type="match status" value="4"/>
</dbReference>
<dbReference type="FunFam" id="3.30.160.60:FF:001498">
    <property type="entry name" value="Zinc finger protein 404"/>
    <property type="match status" value="1"/>
</dbReference>
<dbReference type="SUPFAM" id="SSF57667">
    <property type="entry name" value="beta-beta-alpha zinc fingers"/>
    <property type="match status" value="3"/>
</dbReference>
<dbReference type="FunFam" id="3.30.160.60:FF:000624">
    <property type="entry name" value="zinc finger protein 697"/>
    <property type="match status" value="1"/>
</dbReference>
<protein>
    <recommendedName>
        <fullName evidence="8">C2H2-type domain-containing protein</fullName>
    </recommendedName>
</protein>
<gene>
    <name evidence="9" type="ORF">PHAECO_LOCUS12665</name>
</gene>
<dbReference type="GO" id="GO:0000981">
    <property type="term" value="F:DNA-binding transcription factor activity, RNA polymerase II-specific"/>
    <property type="evidence" value="ECO:0007669"/>
    <property type="project" value="TreeGrafter"/>
</dbReference>
<evidence type="ECO:0000256" key="1">
    <source>
        <dbReference type="ARBA" id="ARBA00004123"/>
    </source>
</evidence>
<evidence type="ECO:0000256" key="4">
    <source>
        <dbReference type="ARBA" id="ARBA00022771"/>
    </source>
</evidence>
<feature type="domain" description="C2H2-type" evidence="8">
    <location>
        <begin position="71"/>
        <end position="98"/>
    </location>
</feature>
<evidence type="ECO:0000259" key="8">
    <source>
        <dbReference type="PROSITE" id="PS50157"/>
    </source>
</evidence>
<dbReference type="Gene3D" id="3.30.160.60">
    <property type="entry name" value="Classic Zinc Finger"/>
    <property type="match status" value="3"/>
</dbReference>
<dbReference type="PANTHER" id="PTHR24394">
    <property type="entry name" value="ZINC FINGER PROTEIN"/>
    <property type="match status" value="1"/>
</dbReference>
<dbReference type="Pfam" id="PF00096">
    <property type="entry name" value="zf-C2H2"/>
    <property type="match status" value="1"/>
</dbReference>